<dbReference type="Proteomes" id="UP000321571">
    <property type="component" value="Unassembled WGS sequence"/>
</dbReference>
<feature type="transmembrane region" description="Helical" evidence="1">
    <location>
        <begin position="187"/>
        <end position="205"/>
    </location>
</feature>
<protein>
    <recommendedName>
        <fullName evidence="4">ABC transporter permease</fullName>
    </recommendedName>
</protein>
<keyword evidence="3" id="KW-1185">Reference proteome</keyword>
<accession>A0A5C8NFB0</accession>
<evidence type="ECO:0000313" key="2">
    <source>
        <dbReference type="EMBL" id="TXL57495.1"/>
    </source>
</evidence>
<dbReference type="RefSeq" id="WP_147687428.1">
    <property type="nucleotide sequence ID" value="NZ_VDUX01000007.1"/>
</dbReference>
<feature type="transmembrane region" description="Helical" evidence="1">
    <location>
        <begin position="294"/>
        <end position="312"/>
    </location>
</feature>
<keyword evidence="1" id="KW-0812">Transmembrane</keyword>
<feature type="transmembrane region" description="Helical" evidence="1">
    <location>
        <begin position="157"/>
        <end position="180"/>
    </location>
</feature>
<feature type="transmembrane region" description="Helical" evidence="1">
    <location>
        <begin position="341"/>
        <end position="362"/>
    </location>
</feature>
<dbReference type="EMBL" id="VDUX01000007">
    <property type="protein sequence ID" value="TXL57495.1"/>
    <property type="molecule type" value="Genomic_DNA"/>
</dbReference>
<name>A0A5C8NFB0_9ACTN</name>
<reference evidence="2 3" key="1">
    <citation type="submission" date="2019-06" db="EMBL/GenBank/DDBJ databases">
        <title>Aeromicrobium sp. nov., isolated from a maize field.</title>
        <authorList>
            <person name="Lin S.-Y."/>
            <person name="Tsai C.-F."/>
            <person name="Young C.-C."/>
        </authorList>
    </citation>
    <scope>NUCLEOTIDE SEQUENCE [LARGE SCALE GENOMIC DNA]</scope>
    <source>
        <strain evidence="2 3">CC-CFT486</strain>
    </source>
</reference>
<feature type="transmembrane region" description="Helical" evidence="1">
    <location>
        <begin position="77"/>
        <end position="97"/>
    </location>
</feature>
<sequence>MTGTLLLTRLALRRDRVLVAIWLLLLVGVCYASAEATTSLYPSLAERVRAAEAINSSPSIVALYGPVVDVTSIGELAMTKLTVLYAVFVAVFMVVVIRRHTRTDEESGLTELVGGTAVRSTAPLAAAVLLGCGLSLVLGALAGLADLAGGLPLEGSLAFGASWAGVGLVSVGLTAIACQLSASSRTCAAFSAGAIAVLYAFRAVGDTSTGPLHALRWASPFGWSTQLRAWSEPRWWVLALYALTAVGLITSAALVRGRRDLGSGLVAERTGPAQASPRLRSVLAVTVRGHRASLLIWTVAVAALSVFFGTVAPDISDMLDSSSAREMIERLGGVGVIQETLLAAELSVSAVVLTCFGISVIAQAGEDERSGRTDELMAAEGSRGAIIGSHLVVALAGSLWLLVVTGVCMGVGFGAEEGTLTSSVRSLVAAALGQAPAVCLVVLLTAVAWSWRCTWHHVGWVFLAAFVTVGQLGELLRLPDWVVNLSPYSHAPAMPVEPFDPAAATALLALGVVALTAAVARFRVRDLG</sequence>
<organism evidence="2 3">
    <name type="scientific">Aeromicrobium terrae</name>
    <dbReference type="NCBI Taxonomy" id="2498846"/>
    <lineage>
        <taxon>Bacteria</taxon>
        <taxon>Bacillati</taxon>
        <taxon>Actinomycetota</taxon>
        <taxon>Actinomycetes</taxon>
        <taxon>Propionibacteriales</taxon>
        <taxon>Nocardioidaceae</taxon>
        <taxon>Aeromicrobium</taxon>
    </lineage>
</organism>
<evidence type="ECO:0000313" key="3">
    <source>
        <dbReference type="Proteomes" id="UP000321571"/>
    </source>
</evidence>
<feature type="transmembrane region" description="Helical" evidence="1">
    <location>
        <begin position="391"/>
        <end position="415"/>
    </location>
</feature>
<feature type="transmembrane region" description="Helical" evidence="1">
    <location>
        <begin position="124"/>
        <end position="145"/>
    </location>
</feature>
<feature type="transmembrane region" description="Helical" evidence="1">
    <location>
        <begin position="235"/>
        <end position="255"/>
    </location>
</feature>
<proteinExistence type="predicted"/>
<keyword evidence="1" id="KW-0472">Membrane</keyword>
<keyword evidence="1" id="KW-1133">Transmembrane helix</keyword>
<dbReference type="OrthoDB" id="2014935at2"/>
<evidence type="ECO:0000256" key="1">
    <source>
        <dbReference type="SAM" id="Phobius"/>
    </source>
</evidence>
<dbReference type="AlphaFoldDB" id="A0A5C8NFB0"/>
<feature type="transmembrane region" description="Helical" evidence="1">
    <location>
        <begin position="427"/>
        <end position="451"/>
    </location>
</feature>
<feature type="transmembrane region" description="Helical" evidence="1">
    <location>
        <begin position="502"/>
        <end position="522"/>
    </location>
</feature>
<comment type="caution">
    <text evidence="2">The sequence shown here is derived from an EMBL/GenBank/DDBJ whole genome shotgun (WGS) entry which is preliminary data.</text>
</comment>
<feature type="transmembrane region" description="Helical" evidence="1">
    <location>
        <begin position="458"/>
        <end position="478"/>
    </location>
</feature>
<evidence type="ECO:0008006" key="4">
    <source>
        <dbReference type="Google" id="ProtNLM"/>
    </source>
</evidence>
<gene>
    <name evidence="2" type="ORF">FHP06_14065</name>
</gene>